<dbReference type="InterPro" id="IPR005111">
    <property type="entry name" value="MoeA_C_domain_IV"/>
</dbReference>
<comment type="cofactor">
    <cofactor evidence="1">
        <name>Mg(2+)</name>
        <dbReference type="ChEBI" id="CHEBI:18420"/>
    </cofactor>
</comment>
<dbReference type="PANTHER" id="PTHR10192:SF5">
    <property type="entry name" value="GEPHYRIN"/>
    <property type="match status" value="1"/>
</dbReference>
<dbReference type="SMART" id="SM00852">
    <property type="entry name" value="MoCF_biosynth"/>
    <property type="match status" value="1"/>
</dbReference>
<dbReference type="GO" id="GO:0006777">
    <property type="term" value="P:Mo-molybdopterin cofactor biosynthetic process"/>
    <property type="evidence" value="ECO:0007669"/>
    <property type="project" value="UniProtKB-UniRule"/>
</dbReference>
<name>A0A101RLQ7_9ACTN</name>
<dbReference type="RefSeq" id="WP_059211166.1">
    <property type="nucleotide sequence ID" value="NZ_KQ948678.1"/>
</dbReference>
<comment type="caution">
    <text evidence="3">The sequence shown here is derived from an EMBL/GenBank/DDBJ whole genome shotgun (WGS) entry which is preliminary data.</text>
</comment>
<dbReference type="Proteomes" id="UP000053669">
    <property type="component" value="Unassembled WGS sequence"/>
</dbReference>
<dbReference type="GO" id="GO:0061599">
    <property type="term" value="F:molybdopterin molybdotransferase activity"/>
    <property type="evidence" value="ECO:0007669"/>
    <property type="project" value="UniProtKB-UniRule"/>
</dbReference>
<evidence type="ECO:0000313" key="3">
    <source>
        <dbReference type="EMBL" id="KUN57891.1"/>
    </source>
</evidence>
<evidence type="ECO:0000259" key="2">
    <source>
        <dbReference type="SMART" id="SM00852"/>
    </source>
</evidence>
<comment type="pathway">
    <text evidence="1">Cofactor biosynthesis; molybdopterin biosynthesis.</text>
</comment>
<dbReference type="STRING" id="58343.AQJ46_45070"/>
<evidence type="ECO:0000256" key="1">
    <source>
        <dbReference type="RuleBase" id="RU365090"/>
    </source>
</evidence>
<dbReference type="Gene3D" id="3.40.980.10">
    <property type="entry name" value="MoaB/Mog-like domain"/>
    <property type="match status" value="1"/>
</dbReference>
<dbReference type="PANTHER" id="PTHR10192">
    <property type="entry name" value="MOLYBDOPTERIN BIOSYNTHESIS PROTEIN"/>
    <property type="match status" value="1"/>
</dbReference>
<dbReference type="AlphaFoldDB" id="A0A101RLQ7"/>
<reference evidence="3 4" key="1">
    <citation type="submission" date="2015-10" db="EMBL/GenBank/DDBJ databases">
        <title>Draft genome sequence of Streptomyces canus DSM 40017, type strain for the species Streptomyces canus.</title>
        <authorList>
            <person name="Ruckert C."/>
            <person name="Winkler A."/>
            <person name="Kalinowski J."/>
            <person name="Kampfer P."/>
            <person name="Glaeser S."/>
        </authorList>
    </citation>
    <scope>NUCLEOTIDE SEQUENCE [LARGE SCALE GENOMIC DNA]</scope>
    <source>
        <strain evidence="3 4">DSM 40017</strain>
    </source>
</reference>
<dbReference type="GO" id="GO:0005829">
    <property type="term" value="C:cytosol"/>
    <property type="evidence" value="ECO:0007669"/>
    <property type="project" value="TreeGrafter"/>
</dbReference>
<gene>
    <name evidence="3" type="ORF">AQJ46_45070</name>
</gene>
<dbReference type="InterPro" id="IPR001453">
    <property type="entry name" value="MoaB/Mog_dom"/>
</dbReference>
<dbReference type="EMBL" id="LMWU01000066">
    <property type="protein sequence ID" value="KUN57891.1"/>
    <property type="molecule type" value="Genomic_DNA"/>
</dbReference>
<accession>A0A101RLQ7</accession>
<comment type="catalytic activity">
    <reaction evidence="1">
        <text>adenylyl-molybdopterin + molybdate = Mo-molybdopterin + AMP + H(+)</text>
        <dbReference type="Rhea" id="RHEA:35047"/>
        <dbReference type="ChEBI" id="CHEBI:15378"/>
        <dbReference type="ChEBI" id="CHEBI:36264"/>
        <dbReference type="ChEBI" id="CHEBI:62727"/>
        <dbReference type="ChEBI" id="CHEBI:71302"/>
        <dbReference type="ChEBI" id="CHEBI:456215"/>
    </reaction>
</comment>
<dbReference type="UniPathway" id="UPA00344"/>
<dbReference type="InterPro" id="IPR036425">
    <property type="entry name" value="MoaB/Mog-like_dom_sf"/>
</dbReference>
<keyword evidence="1" id="KW-0460">Magnesium</keyword>
<dbReference type="Pfam" id="PF03454">
    <property type="entry name" value="MoeA_C"/>
    <property type="match status" value="1"/>
</dbReference>
<sequence length="221" mass="22830">MPGPRVRVLVTGDELVRTGRPGPGRVRDALGPLLPPLIDGLGGETTDVRHVPDHPARSLATAIHTTSDTDVTVVTGSTSVGATDQLRVLLAESGARWIVDTVACRPGHPQLLAQLPNGHWILGLPGNPYAALTAAHTLLAPLLAGLTGRPLPALPRIPLAGDIRTAPGRTRLLPVTWDGATARPVGGHRPAFLHGAALADALAAVPPHWSAGDPVPLILLS</sequence>
<keyword evidence="1" id="KW-0479">Metal-binding</keyword>
<dbReference type="Gene3D" id="2.40.340.10">
    <property type="entry name" value="MoeA, C-terminal, domain IV"/>
    <property type="match status" value="1"/>
</dbReference>
<dbReference type="SUPFAM" id="SSF53218">
    <property type="entry name" value="Molybdenum cofactor biosynthesis proteins"/>
    <property type="match status" value="1"/>
</dbReference>
<keyword evidence="1" id="KW-0808">Transferase</keyword>
<dbReference type="GO" id="GO:0046872">
    <property type="term" value="F:metal ion binding"/>
    <property type="evidence" value="ECO:0007669"/>
    <property type="project" value="UniProtKB-UniRule"/>
</dbReference>
<dbReference type="InterPro" id="IPR038987">
    <property type="entry name" value="MoeA-like"/>
</dbReference>
<protein>
    <recommendedName>
        <fullName evidence="1">Molybdopterin molybdenumtransferase</fullName>
        <ecNumber evidence="1">2.10.1.1</ecNumber>
    </recommendedName>
</protein>
<dbReference type="InterPro" id="IPR036688">
    <property type="entry name" value="MoeA_C_domain_IV_sf"/>
</dbReference>
<evidence type="ECO:0000313" key="4">
    <source>
        <dbReference type="Proteomes" id="UP000053669"/>
    </source>
</evidence>
<comment type="similarity">
    <text evidence="1">Belongs to the MoeA family.</text>
</comment>
<feature type="domain" description="MoaB/Mog" evidence="2">
    <location>
        <begin position="7"/>
        <end position="145"/>
    </location>
</feature>
<dbReference type="EC" id="2.10.1.1" evidence="1"/>
<dbReference type="SUPFAM" id="SSF63867">
    <property type="entry name" value="MoeA C-terminal domain-like"/>
    <property type="match status" value="1"/>
</dbReference>
<keyword evidence="1" id="KW-0501">Molybdenum cofactor biosynthesis</keyword>
<organism evidence="3 4">
    <name type="scientific">Streptomyces canus</name>
    <dbReference type="NCBI Taxonomy" id="58343"/>
    <lineage>
        <taxon>Bacteria</taxon>
        <taxon>Bacillati</taxon>
        <taxon>Actinomycetota</taxon>
        <taxon>Actinomycetes</taxon>
        <taxon>Kitasatosporales</taxon>
        <taxon>Streptomycetaceae</taxon>
        <taxon>Streptomyces</taxon>
        <taxon>Streptomyces aurantiacus group</taxon>
    </lineage>
</organism>
<comment type="function">
    <text evidence="1">Catalyzes the insertion of molybdate into adenylated molybdopterin with the concomitant release of AMP.</text>
</comment>
<dbReference type="Pfam" id="PF00994">
    <property type="entry name" value="MoCF_biosynth"/>
    <property type="match status" value="1"/>
</dbReference>
<proteinExistence type="inferred from homology"/>
<keyword evidence="1" id="KW-0500">Molybdenum</keyword>